<evidence type="ECO:0000313" key="1">
    <source>
        <dbReference type="EMBL" id="KAJ0190504.1"/>
    </source>
</evidence>
<comment type="caution">
    <text evidence="1">The sequence shown here is derived from an EMBL/GenBank/DDBJ whole genome shotgun (WGS) entry which is preliminary data.</text>
</comment>
<reference evidence="1 2" key="1">
    <citation type="journal article" date="2017" name="Nat. Commun.">
        <title>Genome assembly with in vitro proximity ligation data and whole-genome triplication in lettuce.</title>
        <authorList>
            <person name="Reyes-Chin-Wo S."/>
            <person name="Wang Z."/>
            <person name="Yang X."/>
            <person name="Kozik A."/>
            <person name="Arikit S."/>
            <person name="Song C."/>
            <person name="Xia L."/>
            <person name="Froenicke L."/>
            <person name="Lavelle D.O."/>
            <person name="Truco M.J."/>
            <person name="Xia R."/>
            <person name="Zhu S."/>
            <person name="Xu C."/>
            <person name="Xu H."/>
            <person name="Xu X."/>
            <person name="Cox K."/>
            <person name="Korf I."/>
            <person name="Meyers B.C."/>
            <person name="Michelmore R.W."/>
        </authorList>
    </citation>
    <scope>NUCLEOTIDE SEQUENCE [LARGE SCALE GENOMIC DNA]</scope>
    <source>
        <strain evidence="2">cv. Salinas</strain>
        <tissue evidence="1">Seedlings</tissue>
    </source>
</reference>
<organism evidence="1 2">
    <name type="scientific">Lactuca sativa</name>
    <name type="common">Garden lettuce</name>
    <dbReference type="NCBI Taxonomy" id="4236"/>
    <lineage>
        <taxon>Eukaryota</taxon>
        <taxon>Viridiplantae</taxon>
        <taxon>Streptophyta</taxon>
        <taxon>Embryophyta</taxon>
        <taxon>Tracheophyta</taxon>
        <taxon>Spermatophyta</taxon>
        <taxon>Magnoliopsida</taxon>
        <taxon>eudicotyledons</taxon>
        <taxon>Gunneridae</taxon>
        <taxon>Pentapetalae</taxon>
        <taxon>asterids</taxon>
        <taxon>campanulids</taxon>
        <taxon>Asterales</taxon>
        <taxon>Asteraceae</taxon>
        <taxon>Cichorioideae</taxon>
        <taxon>Cichorieae</taxon>
        <taxon>Lactucinae</taxon>
        <taxon>Lactuca</taxon>
    </lineage>
</organism>
<gene>
    <name evidence="1" type="ORF">LSAT_V11C800409410</name>
</gene>
<evidence type="ECO:0008006" key="3">
    <source>
        <dbReference type="Google" id="ProtNLM"/>
    </source>
</evidence>
<dbReference type="PANTHER" id="PTHR33116:SF79">
    <property type="entry name" value="REVERSE TRANSCRIPTASE DOMAIN, ZINC FINGER, CCHC-TYPE-RELATED"/>
    <property type="match status" value="1"/>
</dbReference>
<keyword evidence="2" id="KW-1185">Reference proteome</keyword>
<dbReference type="PANTHER" id="PTHR33116">
    <property type="entry name" value="REVERSE TRANSCRIPTASE ZINC-BINDING DOMAIN-CONTAINING PROTEIN-RELATED-RELATED"/>
    <property type="match status" value="1"/>
</dbReference>
<dbReference type="AlphaFoldDB" id="A0A9R1WX47"/>
<protein>
    <recommendedName>
        <fullName evidence="3">HAT C-terminal dimerisation domain-containing protein</fullName>
    </recommendedName>
</protein>
<sequence length="224" mass="26204">MHRKKETEEEPVSFQRREKLLSNFRVLEQISDYHFLHKDDMFTTLKEISDLHHLMVETKKHCYDPIFYRLLKLIFVLPTATVTAKRCFSMMKLLKTNLHNKIGVDFLNDVLIYNVEKEALGKCKIFGIVVTHTEVTKTTNRLGCEHGNLPFIYIGIPIGSSMKRSNNWWPLVERFNSKLSMWKANCLLKGGRFTLCKYVLRSLGSYLFSIFRVPAKILVKLESI</sequence>
<evidence type="ECO:0000313" key="2">
    <source>
        <dbReference type="Proteomes" id="UP000235145"/>
    </source>
</evidence>
<proteinExistence type="predicted"/>
<dbReference type="Proteomes" id="UP000235145">
    <property type="component" value="Unassembled WGS sequence"/>
</dbReference>
<accession>A0A9R1WX47</accession>
<name>A0A9R1WX47_LACSA</name>
<dbReference type="EMBL" id="NBSK02000008">
    <property type="protein sequence ID" value="KAJ0190504.1"/>
    <property type="molecule type" value="Genomic_DNA"/>
</dbReference>